<name>A0A6B0U898_IXORI</name>
<organism evidence="1">
    <name type="scientific">Ixodes ricinus</name>
    <name type="common">Common tick</name>
    <name type="synonym">Acarus ricinus</name>
    <dbReference type="NCBI Taxonomy" id="34613"/>
    <lineage>
        <taxon>Eukaryota</taxon>
        <taxon>Metazoa</taxon>
        <taxon>Ecdysozoa</taxon>
        <taxon>Arthropoda</taxon>
        <taxon>Chelicerata</taxon>
        <taxon>Arachnida</taxon>
        <taxon>Acari</taxon>
        <taxon>Parasitiformes</taxon>
        <taxon>Ixodida</taxon>
        <taxon>Ixodoidea</taxon>
        <taxon>Ixodidae</taxon>
        <taxon>Ixodinae</taxon>
        <taxon>Ixodes</taxon>
    </lineage>
</organism>
<dbReference type="AlphaFoldDB" id="A0A6B0U898"/>
<sequence length="82" mass="9214">MTRSALSCIWTSTTPSPVLLASVWISVSASWFKWPRIGGVWSLRLSSSNDRWCSSFHSNFTASFVRFVRGADSLAKSRTNRL</sequence>
<dbReference type="EMBL" id="GIFC01002702">
    <property type="protein sequence ID" value="MXU84785.1"/>
    <property type="molecule type" value="Transcribed_RNA"/>
</dbReference>
<accession>A0A6B0U898</accession>
<reference evidence="1" key="1">
    <citation type="submission" date="2019-12" db="EMBL/GenBank/DDBJ databases">
        <title>An insight into the sialome of adult female Ixodes ricinus ticks feeding for 6 days.</title>
        <authorList>
            <person name="Perner J."/>
            <person name="Ribeiro J.M.C."/>
        </authorList>
    </citation>
    <scope>NUCLEOTIDE SEQUENCE</scope>
    <source>
        <strain evidence="1">Semi-engorged</strain>
        <tissue evidence="1">Salivary glands</tissue>
    </source>
</reference>
<protein>
    <submittedName>
        <fullName evidence="1">Putative secreted protein</fullName>
    </submittedName>
</protein>
<evidence type="ECO:0000313" key="1">
    <source>
        <dbReference type="EMBL" id="MXU84785.1"/>
    </source>
</evidence>
<proteinExistence type="predicted"/>